<dbReference type="PANTHER" id="PTHR48258">
    <property type="entry name" value="DUF4218 DOMAIN-CONTAINING PROTEIN-RELATED"/>
    <property type="match status" value="1"/>
</dbReference>
<keyword evidence="4" id="KW-1185">Reference proteome</keyword>
<dbReference type="PANTHER" id="PTHR48258:SF4">
    <property type="entry name" value="DUF4216 DOMAIN-CONTAINING PROTEIN"/>
    <property type="match status" value="1"/>
</dbReference>
<dbReference type="Proteomes" id="UP000436088">
    <property type="component" value="Unassembled WGS sequence"/>
</dbReference>
<evidence type="ECO:0000313" key="3">
    <source>
        <dbReference type="EMBL" id="KAE8664597.1"/>
    </source>
</evidence>
<proteinExistence type="predicted"/>
<dbReference type="AlphaFoldDB" id="A0A6A2Y3F1"/>
<feature type="domain" description="DUF4216" evidence="2">
    <location>
        <begin position="43"/>
        <end position="120"/>
    </location>
</feature>
<sequence>MVLKFRTMSYGSDKPSPNCGVCVKGSNYVNSESDYFGQLVEVIQIQYPGCPVKSIVLLKCEWFDPRPGVDTKINPKYPSLIEVNEKKKYNGNYIVVLATQATQVCYVNYPSLRQDKQDWLAIVKVKARAIMDIPISNNVEPELTSNPYQDDESESYPIKIMTNDEPELLVDDSATQLNIMDVQVKDDSDEDENQNEYFDLIEDD</sequence>
<dbReference type="EMBL" id="VEPZ02001644">
    <property type="protein sequence ID" value="KAE8664597.1"/>
    <property type="molecule type" value="Genomic_DNA"/>
</dbReference>
<feature type="region of interest" description="Disordered" evidence="1">
    <location>
        <begin position="182"/>
        <end position="204"/>
    </location>
</feature>
<evidence type="ECO:0000313" key="4">
    <source>
        <dbReference type="Proteomes" id="UP000436088"/>
    </source>
</evidence>
<feature type="compositionally biased region" description="Acidic residues" evidence="1">
    <location>
        <begin position="187"/>
        <end position="204"/>
    </location>
</feature>
<name>A0A6A2Y3F1_HIBSY</name>
<dbReference type="Pfam" id="PF13952">
    <property type="entry name" value="DUF4216"/>
    <property type="match status" value="1"/>
</dbReference>
<dbReference type="InterPro" id="IPR025312">
    <property type="entry name" value="DUF4216"/>
</dbReference>
<reference evidence="3" key="1">
    <citation type="submission" date="2019-09" db="EMBL/GenBank/DDBJ databases">
        <title>Draft genome information of white flower Hibiscus syriacus.</title>
        <authorList>
            <person name="Kim Y.-M."/>
        </authorList>
    </citation>
    <scope>NUCLEOTIDE SEQUENCE [LARGE SCALE GENOMIC DNA]</scope>
    <source>
        <strain evidence="3">YM2019G1</strain>
    </source>
</reference>
<organism evidence="3 4">
    <name type="scientific">Hibiscus syriacus</name>
    <name type="common">Rose of Sharon</name>
    <dbReference type="NCBI Taxonomy" id="106335"/>
    <lineage>
        <taxon>Eukaryota</taxon>
        <taxon>Viridiplantae</taxon>
        <taxon>Streptophyta</taxon>
        <taxon>Embryophyta</taxon>
        <taxon>Tracheophyta</taxon>
        <taxon>Spermatophyta</taxon>
        <taxon>Magnoliopsida</taxon>
        <taxon>eudicotyledons</taxon>
        <taxon>Gunneridae</taxon>
        <taxon>Pentapetalae</taxon>
        <taxon>rosids</taxon>
        <taxon>malvids</taxon>
        <taxon>Malvales</taxon>
        <taxon>Malvaceae</taxon>
        <taxon>Malvoideae</taxon>
        <taxon>Hibiscus</taxon>
    </lineage>
</organism>
<protein>
    <recommendedName>
        <fullName evidence="2">DUF4216 domain-containing protein</fullName>
    </recommendedName>
</protein>
<gene>
    <name evidence="3" type="ORF">F3Y22_tig00112746pilonHSYRG00034</name>
</gene>
<evidence type="ECO:0000256" key="1">
    <source>
        <dbReference type="SAM" id="MobiDB-lite"/>
    </source>
</evidence>
<evidence type="ECO:0000259" key="2">
    <source>
        <dbReference type="Pfam" id="PF13952"/>
    </source>
</evidence>
<comment type="caution">
    <text evidence="3">The sequence shown here is derived from an EMBL/GenBank/DDBJ whole genome shotgun (WGS) entry which is preliminary data.</text>
</comment>
<accession>A0A6A2Y3F1</accession>